<proteinExistence type="predicted"/>
<reference evidence="3" key="1">
    <citation type="submission" date="2012-04" db="EMBL/GenBank/DDBJ databases">
        <title>Complete genome sequence of Helicobacter cetorum strain MIT 00-7128.</title>
        <authorList>
            <person name="Kersulyte D."/>
            <person name="Berg D.E."/>
        </authorList>
    </citation>
    <scope>NUCLEOTIDE SEQUENCE [LARGE SCALE GENOMIC DNA]</scope>
    <source>
        <strain evidence="3">MIT 00-7128</strain>
    </source>
</reference>
<dbReference type="KEGG" id="hce:HCW_04490"/>
<dbReference type="HOGENOM" id="CLU_055418_0_0_7"/>
<dbReference type="PATRIC" id="fig|182217.3.peg.959"/>
<dbReference type="Pfam" id="PF09982">
    <property type="entry name" value="LpxR"/>
    <property type="match status" value="1"/>
</dbReference>
<dbReference type="InterPro" id="IPR018707">
    <property type="entry name" value="LpxR"/>
</dbReference>
<accession>I0EMJ6</accession>
<evidence type="ECO:0000313" key="3">
    <source>
        <dbReference type="Proteomes" id="UP000005010"/>
    </source>
</evidence>
<keyword evidence="1" id="KW-0472">Membrane</keyword>
<gene>
    <name evidence="2" type="ordered locus">HCW_04490</name>
</gene>
<dbReference type="Proteomes" id="UP000005010">
    <property type="component" value="Chromosome"/>
</dbReference>
<dbReference type="STRING" id="182217.HCW_04490"/>
<organism evidence="2 3">
    <name type="scientific">Helicobacter cetorum (strain ATCC BAA-429 / MIT 00-7128)</name>
    <dbReference type="NCBI Taxonomy" id="182217"/>
    <lineage>
        <taxon>Bacteria</taxon>
        <taxon>Pseudomonadati</taxon>
        <taxon>Campylobacterota</taxon>
        <taxon>Epsilonproteobacteria</taxon>
        <taxon>Campylobacterales</taxon>
        <taxon>Helicobacteraceae</taxon>
        <taxon>Helicobacter</taxon>
    </lineage>
</organism>
<keyword evidence="3" id="KW-1185">Reference proteome</keyword>
<name>I0EMJ6_HELC0</name>
<dbReference type="EMBL" id="CP003479">
    <property type="protein sequence ID" value="AFI04165.1"/>
    <property type="molecule type" value="Genomic_DNA"/>
</dbReference>
<dbReference type="AlphaFoldDB" id="I0EMJ6"/>
<evidence type="ECO:0000256" key="1">
    <source>
        <dbReference type="SAM" id="Phobius"/>
    </source>
</evidence>
<dbReference type="Gene3D" id="2.40.128.140">
    <property type="entry name" value="Outer membrane protein"/>
    <property type="match status" value="1"/>
</dbReference>
<dbReference type="InterPro" id="IPR037107">
    <property type="entry name" value="Put_OMP_sf"/>
</dbReference>
<dbReference type="eggNOG" id="COG3528">
    <property type="taxonomic scope" value="Bacteria"/>
</dbReference>
<evidence type="ECO:0000313" key="2">
    <source>
        <dbReference type="EMBL" id="AFI04165.1"/>
    </source>
</evidence>
<protein>
    <submittedName>
        <fullName evidence="2">Putative outer membrane protein</fullName>
    </submittedName>
</protein>
<keyword evidence="1" id="KW-1133">Transmembrane helix</keyword>
<feature type="transmembrane region" description="Helical" evidence="1">
    <location>
        <begin position="14"/>
        <end position="32"/>
    </location>
</feature>
<sequence length="356" mass="41383">MGFSALIIILIKRIFLRFKIIFFLVISTIAWAKHPNNTLKDIDNTNTLTPSKRYSINLLTENDGYINPYIDEYYTAGTQIGFSTKEFDFSKNKYMKWTSYLGFFNKSPRVTRFGLSLAQDMYTPSLNNRKLQDLHHNHPYGGYLRVNLNVYNRHKTFMELFTLSLGTTGRGSLAQRTQELIHKWGQDPQFLGWDTQIKQEFIFEFHYQLLKKVPLYTSRLFSMELMPGLNVELGNARDYFQLGSLFRFGYNLDADYGVNKVNTAFDGGMPYSDRFSLYFFVGAFGRFQPFNVFIQGNSPETRGIANLEYFVYSSEVGAAMMWRGFRVAFTITDISKTFQSQPKHHQIGTLELNFAF</sequence>
<keyword evidence="1" id="KW-0812">Transmembrane</keyword>